<sequence length="125" mass="14336">YWNKNVICDLNTAALGFRTLRFNGFDVSVDSLGNFNDKDGQFFCCFGPAQAHKELSSMLNLYRASELDFPGQNILKEARAFTSTYLEEAVKEWEDLKLEKTKLLMELDSHQLVSELDFDLAEIIK</sequence>
<dbReference type="AlphaFoldDB" id="A0AA38GE17"/>
<dbReference type="Gene3D" id="1.50.10.130">
    <property type="entry name" value="Terpene synthase, N-terminal domain"/>
    <property type="match status" value="1"/>
</dbReference>
<dbReference type="InterPro" id="IPR036965">
    <property type="entry name" value="Terpene_synth_N_sf"/>
</dbReference>
<dbReference type="GO" id="GO:0016102">
    <property type="term" value="P:diterpenoid biosynthetic process"/>
    <property type="evidence" value="ECO:0007669"/>
    <property type="project" value="TreeGrafter"/>
</dbReference>
<dbReference type="GO" id="GO:0000287">
    <property type="term" value="F:magnesium ion binding"/>
    <property type="evidence" value="ECO:0007669"/>
    <property type="project" value="TreeGrafter"/>
</dbReference>
<dbReference type="SUPFAM" id="SSF48239">
    <property type="entry name" value="Terpenoid cyclases/Protein prenyltransferases"/>
    <property type="match status" value="1"/>
</dbReference>
<dbReference type="Pfam" id="PF01397">
    <property type="entry name" value="Terpene_synth"/>
    <property type="match status" value="1"/>
</dbReference>
<comment type="caution">
    <text evidence="4">The sequence shown here is derived from an EMBL/GenBank/DDBJ whole genome shotgun (WGS) entry which is preliminary data.</text>
</comment>
<dbReference type="InterPro" id="IPR001906">
    <property type="entry name" value="Terpene_synth_N"/>
</dbReference>
<name>A0AA38GE17_TAXCH</name>
<keyword evidence="5" id="KW-1185">Reference proteome</keyword>
<gene>
    <name evidence="4" type="ORF">KI387_021691</name>
</gene>
<dbReference type="PANTHER" id="PTHR31739:SF25">
    <property type="entry name" value="(E,E)-GERANYLLINALOOL SYNTHASE"/>
    <property type="match status" value="1"/>
</dbReference>
<keyword evidence="2" id="KW-0460">Magnesium</keyword>
<evidence type="ECO:0000313" key="5">
    <source>
        <dbReference type="Proteomes" id="UP000824469"/>
    </source>
</evidence>
<reference evidence="4 5" key="1">
    <citation type="journal article" date="2021" name="Nat. Plants">
        <title>The Taxus genome provides insights into paclitaxel biosynthesis.</title>
        <authorList>
            <person name="Xiong X."/>
            <person name="Gou J."/>
            <person name="Liao Q."/>
            <person name="Li Y."/>
            <person name="Zhou Q."/>
            <person name="Bi G."/>
            <person name="Li C."/>
            <person name="Du R."/>
            <person name="Wang X."/>
            <person name="Sun T."/>
            <person name="Guo L."/>
            <person name="Liang H."/>
            <person name="Lu P."/>
            <person name="Wu Y."/>
            <person name="Zhang Z."/>
            <person name="Ro D.K."/>
            <person name="Shang Y."/>
            <person name="Huang S."/>
            <person name="Yan J."/>
        </authorList>
    </citation>
    <scope>NUCLEOTIDE SEQUENCE [LARGE SCALE GENOMIC DNA]</scope>
    <source>
        <strain evidence="4">Ta-2019</strain>
    </source>
</reference>
<dbReference type="PANTHER" id="PTHR31739">
    <property type="entry name" value="ENT-COPALYL DIPHOSPHATE SYNTHASE, CHLOROPLASTIC"/>
    <property type="match status" value="1"/>
</dbReference>
<evidence type="ECO:0000259" key="3">
    <source>
        <dbReference type="Pfam" id="PF01397"/>
    </source>
</evidence>
<dbReference type="GO" id="GO:0010333">
    <property type="term" value="F:terpene synthase activity"/>
    <property type="evidence" value="ECO:0007669"/>
    <property type="project" value="InterPro"/>
</dbReference>
<feature type="domain" description="Terpene synthase N-terminal" evidence="3">
    <location>
        <begin position="5"/>
        <end position="94"/>
    </location>
</feature>
<dbReference type="Proteomes" id="UP000824469">
    <property type="component" value="Unassembled WGS sequence"/>
</dbReference>
<feature type="non-terminal residue" evidence="4">
    <location>
        <position position="1"/>
    </location>
</feature>
<dbReference type="EMBL" id="JAHRHJ020000004">
    <property type="protein sequence ID" value="KAH9319922.1"/>
    <property type="molecule type" value="Genomic_DNA"/>
</dbReference>
<organism evidence="4 5">
    <name type="scientific">Taxus chinensis</name>
    <name type="common">Chinese yew</name>
    <name type="synonym">Taxus wallichiana var. chinensis</name>
    <dbReference type="NCBI Taxonomy" id="29808"/>
    <lineage>
        <taxon>Eukaryota</taxon>
        <taxon>Viridiplantae</taxon>
        <taxon>Streptophyta</taxon>
        <taxon>Embryophyta</taxon>
        <taxon>Tracheophyta</taxon>
        <taxon>Spermatophyta</taxon>
        <taxon>Pinopsida</taxon>
        <taxon>Pinidae</taxon>
        <taxon>Conifers II</taxon>
        <taxon>Cupressales</taxon>
        <taxon>Taxaceae</taxon>
        <taxon>Taxus</taxon>
    </lineage>
</organism>
<dbReference type="InterPro" id="IPR008930">
    <property type="entry name" value="Terpenoid_cyclase/PrenylTrfase"/>
</dbReference>
<dbReference type="InterPro" id="IPR050148">
    <property type="entry name" value="Terpene_synthase-like"/>
</dbReference>
<evidence type="ECO:0000256" key="2">
    <source>
        <dbReference type="ARBA" id="ARBA00022842"/>
    </source>
</evidence>
<comment type="cofactor">
    <cofactor evidence="1">
        <name>Mg(2+)</name>
        <dbReference type="ChEBI" id="CHEBI:18420"/>
    </cofactor>
</comment>
<proteinExistence type="predicted"/>
<protein>
    <recommendedName>
        <fullName evidence="3">Terpene synthase N-terminal domain-containing protein</fullName>
    </recommendedName>
</protein>
<evidence type="ECO:0000256" key="1">
    <source>
        <dbReference type="ARBA" id="ARBA00001946"/>
    </source>
</evidence>
<feature type="non-terminal residue" evidence="4">
    <location>
        <position position="125"/>
    </location>
</feature>
<accession>A0AA38GE17</accession>
<evidence type="ECO:0000313" key="4">
    <source>
        <dbReference type="EMBL" id="KAH9319922.1"/>
    </source>
</evidence>
<dbReference type="OMA" id="MGRENAV"/>